<evidence type="ECO:0000256" key="1">
    <source>
        <dbReference type="SAM" id="MobiDB-lite"/>
    </source>
</evidence>
<reference evidence="2" key="1">
    <citation type="submission" date="2022-03" db="EMBL/GenBank/DDBJ databases">
        <authorList>
            <person name="Sayadi A."/>
        </authorList>
    </citation>
    <scope>NUCLEOTIDE SEQUENCE</scope>
</reference>
<dbReference type="AlphaFoldDB" id="A0A9P0L876"/>
<dbReference type="Proteomes" id="UP001152888">
    <property type="component" value="Unassembled WGS sequence"/>
</dbReference>
<feature type="compositionally biased region" description="Polar residues" evidence="1">
    <location>
        <begin position="1"/>
        <end position="13"/>
    </location>
</feature>
<name>A0A9P0L876_ACAOB</name>
<evidence type="ECO:0000313" key="2">
    <source>
        <dbReference type="EMBL" id="CAH1991653.1"/>
    </source>
</evidence>
<feature type="region of interest" description="Disordered" evidence="1">
    <location>
        <begin position="1"/>
        <end position="20"/>
    </location>
</feature>
<keyword evidence="3" id="KW-1185">Reference proteome</keyword>
<organism evidence="2 3">
    <name type="scientific">Acanthoscelides obtectus</name>
    <name type="common">Bean weevil</name>
    <name type="synonym">Bruchus obtectus</name>
    <dbReference type="NCBI Taxonomy" id="200917"/>
    <lineage>
        <taxon>Eukaryota</taxon>
        <taxon>Metazoa</taxon>
        <taxon>Ecdysozoa</taxon>
        <taxon>Arthropoda</taxon>
        <taxon>Hexapoda</taxon>
        <taxon>Insecta</taxon>
        <taxon>Pterygota</taxon>
        <taxon>Neoptera</taxon>
        <taxon>Endopterygota</taxon>
        <taxon>Coleoptera</taxon>
        <taxon>Polyphaga</taxon>
        <taxon>Cucujiformia</taxon>
        <taxon>Chrysomeloidea</taxon>
        <taxon>Chrysomelidae</taxon>
        <taxon>Bruchinae</taxon>
        <taxon>Bruchini</taxon>
        <taxon>Acanthoscelides</taxon>
    </lineage>
</organism>
<protein>
    <submittedName>
        <fullName evidence="2">Uncharacterized protein</fullName>
    </submittedName>
</protein>
<proteinExistence type="predicted"/>
<accession>A0A9P0L876</accession>
<dbReference type="EMBL" id="CAKOFQ010007121">
    <property type="protein sequence ID" value="CAH1991653.1"/>
    <property type="molecule type" value="Genomic_DNA"/>
</dbReference>
<gene>
    <name evidence="2" type="ORF">ACAOBT_LOCUS20417</name>
</gene>
<comment type="caution">
    <text evidence="2">The sequence shown here is derived from an EMBL/GenBank/DDBJ whole genome shotgun (WGS) entry which is preliminary data.</text>
</comment>
<evidence type="ECO:0000313" key="3">
    <source>
        <dbReference type="Proteomes" id="UP001152888"/>
    </source>
</evidence>
<sequence length="71" mass="8473">MPFRRVSSTSKVQSPERGPPELDVSFIGWWRVNVLAMKEIHLKDSWQRNHENYHMDERKWLEVRSCDDGSS</sequence>